<sequence>MEETISLDEILQLLKKKWVLIVSMLVFGTVISSIMTFFILTPKYAATTQLVVQTKGSDSNINTDNINSNLLLINTYKDLVKSDAVTEKAKDKLVKDGMTNMTEDYLKSVISVEQSQNSQLFSIKAVTPNAIESATIANTISKFFQEEAVKMTDTDKISIASKATPNEKPVSPNKKVNIAIGAMLGLIAGLIVALVTELFNKSVKSEEFITEKLGLSLLGTIPIVDEREMREVMKIQQNPLIDEDFFYDVTLDNDLDNMNLSIDNLSDKADGLDMDLMVNEKRKRHRVNRN</sequence>
<comment type="caution">
    <text evidence="14">The sequence shown here is derived from an EMBL/GenBank/DDBJ whole genome shotgun (WGS) entry which is preliminary data.</text>
</comment>
<keyword evidence="15" id="KW-1185">Reference proteome</keyword>
<evidence type="ECO:0000256" key="8">
    <source>
        <dbReference type="ARBA" id="ARBA00022989"/>
    </source>
</evidence>
<dbReference type="PANTHER" id="PTHR32309">
    <property type="entry name" value="TYROSINE-PROTEIN KINASE"/>
    <property type="match status" value="1"/>
</dbReference>
<keyword evidence="8 12" id="KW-1133">Transmembrane helix</keyword>
<dbReference type="Proteomes" id="UP000288490">
    <property type="component" value="Unassembled WGS sequence"/>
</dbReference>
<evidence type="ECO:0000256" key="9">
    <source>
        <dbReference type="ARBA" id="ARBA00023136"/>
    </source>
</evidence>
<dbReference type="EMBL" id="NGJT01000006">
    <property type="protein sequence ID" value="RST94789.1"/>
    <property type="molecule type" value="Genomic_DNA"/>
</dbReference>
<comment type="function">
    <text evidence="11">Required for CpsD phosphorylation. Involved in the regulation of capsular polysaccharide biosynthesis. May be part of a complex that directs the coordinated polymerization and export to the cell surface of the capsular polysaccharide.</text>
</comment>
<evidence type="ECO:0000256" key="2">
    <source>
        <dbReference type="ARBA" id="ARBA00005132"/>
    </source>
</evidence>
<dbReference type="GO" id="GO:0004713">
    <property type="term" value="F:protein tyrosine kinase activity"/>
    <property type="evidence" value="ECO:0007669"/>
    <property type="project" value="TreeGrafter"/>
</dbReference>
<proteinExistence type="inferred from homology"/>
<dbReference type="AlphaFoldDB" id="A0A429ZMA3"/>
<gene>
    <name evidence="14" type="ORF">CBF36_04475</name>
</gene>
<evidence type="ECO:0000259" key="13">
    <source>
        <dbReference type="Pfam" id="PF02706"/>
    </source>
</evidence>
<accession>A0A429ZMA3</accession>
<evidence type="ECO:0000256" key="11">
    <source>
        <dbReference type="ARBA" id="ARBA00045736"/>
    </source>
</evidence>
<evidence type="ECO:0000313" key="14">
    <source>
        <dbReference type="EMBL" id="RST94789.1"/>
    </source>
</evidence>
<evidence type="ECO:0000256" key="3">
    <source>
        <dbReference type="ARBA" id="ARBA00006683"/>
    </source>
</evidence>
<dbReference type="InterPro" id="IPR050445">
    <property type="entry name" value="Bact_polysacc_biosynth/exp"/>
</dbReference>
<dbReference type="RefSeq" id="WP_125956991.1">
    <property type="nucleotide sequence ID" value="NZ_JAQEJV010000006.1"/>
</dbReference>
<evidence type="ECO:0000256" key="12">
    <source>
        <dbReference type="SAM" id="Phobius"/>
    </source>
</evidence>
<feature type="transmembrane region" description="Helical" evidence="12">
    <location>
        <begin position="18"/>
        <end position="40"/>
    </location>
</feature>
<dbReference type="PANTHER" id="PTHR32309:SF13">
    <property type="entry name" value="FERRIC ENTEROBACTIN TRANSPORT PROTEIN FEPE"/>
    <property type="match status" value="1"/>
</dbReference>
<keyword evidence="5" id="KW-1003">Cell membrane</keyword>
<dbReference type="GO" id="GO:0000271">
    <property type="term" value="P:polysaccharide biosynthetic process"/>
    <property type="evidence" value="ECO:0007669"/>
    <property type="project" value="UniProtKB-KW"/>
</dbReference>
<protein>
    <recommendedName>
        <fullName evidence="4">Capsular polysaccharide biosynthesis protein CpsC</fullName>
    </recommendedName>
</protein>
<evidence type="ECO:0000256" key="4">
    <source>
        <dbReference type="ARBA" id="ARBA00020739"/>
    </source>
</evidence>
<comment type="similarity">
    <text evidence="3">Belongs to the CpsC/CapA family.</text>
</comment>
<dbReference type="InterPro" id="IPR003856">
    <property type="entry name" value="LPS_length_determ_N"/>
</dbReference>
<evidence type="ECO:0000313" key="15">
    <source>
        <dbReference type="Proteomes" id="UP000288490"/>
    </source>
</evidence>
<comment type="pathway">
    <text evidence="2">Capsule biogenesis; capsule polysaccharide biosynthesis.</text>
</comment>
<organism evidence="14 15">
    <name type="scientific">Vagococcus bubulae</name>
    <dbReference type="NCBI Taxonomy" id="1977868"/>
    <lineage>
        <taxon>Bacteria</taxon>
        <taxon>Bacillati</taxon>
        <taxon>Bacillota</taxon>
        <taxon>Bacilli</taxon>
        <taxon>Lactobacillales</taxon>
        <taxon>Enterococcaceae</taxon>
        <taxon>Vagococcus</taxon>
    </lineage>
</organism>
<keyword evidence="6 12" id="KW-0812">Transmembrane</keyword>
<comment type="subcellular location">
    <subcellularLocation>
        <location evidence="1">Cell membrane</location>
        <topology evidence="1">Multi-pass membrane protein</topology>
    </subcellularLocation>
</comment>
<evidence type="ECO:0000256" key="10">
    <source>
        <dbReference type="ARBA" id="ARBA00023169"/>
    </source>
</evidence>
<dbReference type="GO" id="GO:0005886">
    <property type="term" value="C:plasma membrane"/>
    <property type="evidence" value="ECO:0007669"/>
    <property type="project" value="UniProtKB-SubCell"/>
</dbReference>
<evidence type="ECO:0000256" key="1">
    <source>
        <dbReference type="ARBA" id="ARBA00004651"/>
    </source>
</evidence>
<feature type="domain" description="Polysaccharide chain length determinant N-terminal" evidence="13">
    <location>
        <begin position="3"/>
        <end position="93"/>
    </location>
</feature>
<dbReference type="OrthoDB" id="2360475at2"/>
<keyword evidence="7" id="KW-0972">Capsule biogenesis/degradation</keyword>
<dbReference type="Pfam" id="PF02706">
    <property type="entry name" value="Wzz"/>
    <property type="match status" value="1"/>
</dbReference>
<feature type="transmembrane region" description="Helical" evidence="12">
    <location>
        <begin position="176"/>
        <end position="195"/>
    </location>
</feature>
<evidence type="ECO:0000256" key="6">
    <source>
        <dbReference type="ARBA" id="ARBA00022692"/>
    </source>
</evidence>
<evidence type="ECO:0000256" key="7">
    <source>
        <dbReference type="ARBA" id="ARBA00022903"/>
    </source>
</evidence>
<evidence type="ECO:0000256" key="5">
    <source>
        <dbReference type="ARBA" id="ARBA00022475"/>
    </source>
</evidence>
<keyword evidence="10" id="KW-0270">Exopolysaccharide synthesis</keyword>
<name>A0A429ZMA3_9ENTE</name>
<keyword evidence="9 12" id="KW-0472">Membrane</keyword>
<reference evidence="14 15" key="1">
    <citation type="submission" date="2017-05" db="EMBL/GenBank/DDBJ databases">
        <title>Vagococcus spp. assemblies.</title>
        <authorList>
            <person name="Gulvik C.A."/>
        </authorList>
    </citation>
    <scope>NUCLEOTIDE SEQUENCE [LARGE SCALE GENOMIC DNA]</scope>
    <source>
        <strain evidence="14 15">SS1994</strain>
    </source>
</reference>